<feature type="transmembrane region" description="Helical" evidence="7">
    <location>
        <begin position="168"/>
        <end position="187"/>
    </location>
</feature>
<feature type="transmembrane region" description="Helical" evidence="7">
    <location>
        <begin position="132"/>
        <end position="156"/>
    </location>
</feature>
<dbReference type="InterPro" id="IPR009311">
    <property type="entry name" value="IFI6/IFI27-like"/>
</dbReference>
<protein>
    <submittedName>
        <fullName evidence="8">Uncharacterized protein</fullName>
    </submittedName>
</protein>
<keyword evidence="4 7" id="KW-1133">Transmembrane helix</keyword>
<dbReference type="OrthoDB" id="440424at2759"/>
<dbReference type="Gene3D" id="6.10.110.10">
    <property type="match status" value="1"/>
</dbReference>
<evidence type="ECO:0000256" key="2">
    <source>
        <dbReference type="ARBA" id="ARBA00007262"/>
    </source>
</evidence>
<accession>A0A9P4GB52</accession>
<dbReference type="GeneID" id="63846714"/>
<keyword evidence="5 7" id="KW-0472">Membrane</keyword>
<proteinExistence type="inferred from homology"/>
<dbReference type="EMBL" id="ML976618">
    <property type="protein sequence ID" value="KAF1842156.1"/>
    <property type="molecule type" value="Genomic_DNA"/>
</dbReference>
<keyword evidence="3 7" id="KW-0812">Transmembrane</keyword>
<name>A0A9P4GB52_9PLEO</name>
<feature type="compositionally biased region" description="Polar residues" evidence="6">
    <location>
        <begin position="1"/>
        <end position="11"/>
    </location>
</feature>
<organism evidence="8 9">
    <name type="scientific">Cucurbitaria berberidis CBS 394.84</name>
    <dbReference type="NCBI Taxonomy" id="1168544"/>
    <lineage>
        <taxon>Eukaryota</taxon>
        <taxon>Fungi</taxon>
        <taxon>Dikarya</taxon>
        <taxon>Ascomycota</taxon>
        <taxon>Pezizomycotina</taxon>
        <taxon>Dothideomycetes</taxon>
        <taxon>Pleosporomycetidae</taxon>
        <taxon>Pleosporales</taxon>
        <taxon>Pleosporineae</taxon>
        <taxon>Cucurbitariaceae</taxon>
        <taxon>Cucurbitaria</taxon>
    </lineage>
</organism>
<dbReference type="InterPro" id="IPR038213">
    <property type="entry name" value="IFI6/IFI27-like_sf"/>
</dbReference>
<feature type="region of interest" description="Disordered" evidence="6">
    <location>
        <begin position="1"/>
        <end position="33"/>
    </location>
</feature>
<evidence type="ECO:0000313" key="8">
    <source>
        <dbReference type="EMBL" id="KAF1842156.1"/>
    </source>
</evidence>
<dbReference type="RefSeq" id="XP_040784719.1">
    <property type="nucleotide sequence ID" value="XM_040929462.1"/>
</dbReference>
<evidence type="ECO:0000256" key="3">
    <source>
        <dbReference type="ARBA" id="ARBA00022692"/>
    </source>
</evidence>
<evidence type="ECO:0000256" key="1">
    <source>
        <dbReference type="ARBA" id="ARBA00004141"/>
    </source>
</evidence>
<dbReference type="Proteomes" id="UP000800039">
    <property type="component" value="Unassembled WGS sequence"/>
</dbReference>
<dbReference type="AlphaFoldDB" id="A0A9P4GB52"/>
<feature type="transmembrane region" description="Helical" evidence="7">
    <location>
        <begin position="105"/>
        <end position="126"/>
    </location>
</feature>
<sequence>MRTNKSPVQSDDNADTAVPSRGSSSSNPIDQASSTAASVRTAIVSSISSNKITAVTLSFKRAIRVFKVNAIDAVNSALEALRKLGIIDWAKLAGRWMKEHPWQTVAMIVPLILLACTPAILGAMGFTPVGVAAGTIAAGIQAGIGNIVVGSTFAIFTSAAMGGYGVPIVFGGIWVLSSTILGGIAAWKPSKRKDTGGESVHQVVGYINGGDGQRGAGDSQE</sequence>
<feature type="compositionally biased region" description="Polar residues" evidence="6">
    <location>
        <begin position="21"/>
        <end position="33"/>
    </location>
</feature>
<evidence type="ECO:0000313" key="9">
    <source>
        <dbReference type="Proteomes" id="UP000800039"/>
    </source>
</evidence>
<comment type="similarity">
    <text evidence="2">Belongs to the IFI6/IFI27 family.</text>
</comment>
<comment type="subcellular location">
    <subcellularLocation>
        <location evidence="1">Membrane</location>
        <topology evidence="1">Multi-pass membrane protein</topology>
    </subcellularLocation>
</comment>
<gene>
    <name evidence="8" type="ORF">K460DRAFT_293919</name>
</gene>
<evidence type="ECO:0000256" key="7">
    <source>
        <dbReference type="SAM" id="Phobius"/>
    </source>
</evidence>
<evidence type="ECO:0000256" key="4">
    <source>
        <dbReference type="ARBA" id="ARBA00022989"/>
    </source>
</evidence>
<evidence type="ECO:0000256" key="6">
    <source>
        <dbReference type="SAM" id="MobiDB-lite"/>
    </source>
</evidence>
<evidence type="ECO:0000256" key="5">
    <source>
        <dbReference type="ARBA" id="ARBA00023136"/>
    </source>
</evidence>
<dbReference type="Pfam" id="PF06140">
    <property type="entry name" value="Ifi-6-16"/>
    <property type="match status" value="1"/>
</dbReference>
<comment type="caution">
    <text evidence="8">The sequence shown here is derived from an EMBL/GenBank/DDBJ whole genome shotgun (WGS) entry which is preliminary data.</text>
</comment>
<reference evidence="8" key="1">
    <citation type="submission" date="2020-01" db="EMBL/GenBank/DDBJ databases">
        <authorList>
            <consortium name="DOE Joint Genome Institute"/>
            <person name="Haridas S."/>
            <person name="Albert R."/>
            <person name="Binder M."/>
            <person name="Bloem J."/>
            <person name="Labutti K."/>
            <person name="Salamov A."/>
            <person name="Andreopoulos B."/>
            <person name="Baker S.E."/>
            <person name="Barry K."/>
            <person name="Bills G."/>
            <person name="Bluhm B.H."/>
            <person name="Cannon C."/>
            <person name="Castanera R."/>
            <person name="Culley D.E."/>
            <person name="Daum C."/>
            <person name="Ezra D."/>
            <person name="Gonzalez J.B."/>
            <person name="Henrissat B."/>
            <person name="Kuo A."/>
            <person name="Liang C."/>
            <person name="Lipzen A."/>
            <person name="Lutzoni F."/>
            <person name="Magnuson J."/>
            <person name="Mondo S."/>
            <person name="Nolan M."/>
            <person name="Ohm R."/>
            <person name="Pangilinan J."/>
            <person name="Park H.-J."/>
            <person name="Ramirez L."/>
            <person name="Alfaro M."/>
            <person name="Sun H."/>
            <person name="Tritt A."/>
            <person name="Yoshinaga Y."/>
            <person name="Zwiers L.-H."/>
            <person name="Turgeon B.G."/>
            <person name="Goodwin S.B."/>
            <person name="Spatafora J.W."/>
            <person name="Crous P.W."/>
            <person name="Grigoriev I.V."/>
        </authorList>
    </citation>
    <scope>NUCLEOTIDE SEQUENCE</scope>
    <source>
        <strain evidence="8">CBS 394.84</strain>
    </source>
</reference>
<keyword evidence="9" id="KW-1185">Reference proteome</keyword>